<dbReference type="KEGG" id="vpi:BW732_06590"/>
<keyword evidence="2" id="KW-1003">Cell membrane</keyword>
<dbReference type="PANTHER" id="PTHR43370:SF1">
    <property type="entry name" value="GUANOSINE ABC TRANSPORTER PERMEASE PROTEIN NUPQ"/>
    <property type="match status" value="1"/>
</dbReference>
<dbReference type="GO" id="GO:0005886">
    <property type="term" value="C:plasma membrane"/>
    <property type="evidence" value="ECO:0007669"/>
    <property type="project" value="UniProtKB-SubCell"/>
</dbReference>
<dbReference type="AlphaFoldDB" id="A0A1Q2D659"/>
<comment type="subcellular location">
    <subcellularLocation>
        <location evidence="1">Cell membrane</location>
        <topology evidence="1">Multi-pass membrane protein</topology>
    </subcellularLocation>
</comment>
<accession>A0A1Q2D659</accession>
<keyword evidence="7" id="KW-1185">Reference proteome</keyword>
<dbReference type="CDD" id="cd06580">
    <property type="entry name" value="TM_PBP1_transp_TpRbsC_like"/>
    <property type="match status" value="1"/>
</dbReference>
<dbReference type="RefSeq" id="WP_077275994.1">
    <property type="nucleotide sequence ID" value="NZ_CP019609.1"/>
</dbReference>
<evidence type="ECO:0000256" key="4">
    <source>
        <dbReference type="ARBA" id="ARBA00022989"/>
    </source>
</evidence>
<evidence type="ECO:0000256" key="5">
    <source>
        <dbReference type="ARBA" id="ARBA00023136"/>
    </source>
</evidence>
<organism evidence="6 7">
    <name type="scientific">Vagococcus penaei</name>
    <dbReference type="NCBI Taxonomy" id="633807"/>
    <lineage>
        <taxon>Bacteria</taxon>
        <taxon>Bacillati</taxon>
        <taxon>Bacillota</taxon>
        <taxon>Bacilli</taxon>
        <taxon>Lactobacillales</taxon>
        <taxon>Enterococcaceae</taxon>
        <taxon>Vagococcus</taxon>
    </lineage>
</organism>
<evidence type="ECO:0000313" key="7">
    <source>
        <dbReference type="Proteomes" id="UP000188246"/>
    </source>
</evidence>
<dbReference type="Pfam" id="PF02653">
    <property type="entry name" value="BPD_transp_2"/>
    <property type="match status" value="1"/>
</dbReference>
<gene>
    <name evidence="6" type="ORF">BW732_06590</name>
</gene>
<dbReference type="OrthoDB" id="9792579at2"/>
<evidence type="ECO:0000256" key="2">
    <source>
        <dbReference type="ARBA" id="ARBA00022475"/>
    </source>
</evidence>
<dbReference type="PANTHER" id="PTHR43370">
    <property type="entry name" value="SUGAR ABC TRANSPORTER INTEGRAL MEMBRANE PROTEIN-RELATED"/>
    <property type="match status" value="1"/>
</dbReference>
<dbReference type="InterPro" id="IPR001851">
    <property type="entry name" value="ABC_transp_permease"/>
</dbReference>
<dbReference type="GO" id="GO:0022857">
    <property type="term" value="F:transmembrane transporter activity"/>
    <property type="evidence" value="ECO:0007669"/>
    <property type="project" value="InterPro"/>
</dbReference>
<sequence length="317" mass="33386">MSLDTIASLITQTLVYSTPLVFTALGGTFSERSGVVNVGLEGIMVMGAFSSVVFNLSFASTFGAWTPWLACLVGGLVGMVFSLLHAVATINLRANHIISGTVINLMAPALSIFLVKIIYGKGQTDQVVETFGYSSFPILNKIPVIGPLLFSNTTAPAFVSILFAVIAWFILYKTRFGLRLRAVGENPQAADTLGINVYGMKYAGVLISGFLGGIGGAVFAQSISGRFAVTTISGQGFISMAAMIFGKWNPIGAMGAAMFFGFAQNLSIAGDGLPIISSIPKVYMEIAPYALTILVLVLFIGKSTGPKANGKTYIKSK</sequence>
<keyword evidence="5" id="KW-0472">Membrane</keyword>
<evidence type="ECO:0000256" key="1">
    <source>
        <dbReference type="ARBA" id="ARBA00004651"/>
    </source>
</evidence>
<reference evidence="6 7" key="1">
    <citation type="journal article" date="2010" name="Int. J. Syst. Evol. Microbiol.">
        <title>Vagococcus penaei sp. nov., isolated from spoilage microbiota of cooked shrimp (Penaeus vannamei).</title>
        <authorList>
            <person name="Jaffres E."/>
            <person name="Prevost H."/>
            <person name="Rossero A."/>
            <person name="Joffraud J.J."/>
            <person name="Dousset X."/>
        </authorList>
    </citation>
    <scope>NUCLEOTIDE SEQUENCE [LARGE SCALE GENOMIC DNA]</scope>
    <source>
        <strain evidence="6 7">CD276</strain>
    </source>
</reference>
<dbReference type="STRING" id="633807.BW732_06590"/>
<dbReference type="Proteomes" id="UP000188246">
    <property type="component" value="Chromosome"/>
</dbReference>
<keyword evidence="3" id="KW-0812">Transmembrane</keyword>
<evidence type="ECO:0000313" key="6">
    <source>
        <dbReference type="EMBL" id="AQP53918.1"/>
    </source>
</evidence>
<protein>
    <submittedName>
        <fullName evidence="6">Sugar ABC transporter permease</fullName>
    </submittedName>
</protein>
<keyword evidence="4" id="KW-1133">Transmembrane helix</keyword>
<dbReference type="EMBL" id="CP019609">
    <property type="protein sequence ID" value="AQP53918.1"/>
    <property type="molecule type" value="Genomic_DNA"/>
</dbReference>
<evidence type="ECO:0000256" key="3">
    <source>
        <dbReference type="ARBA" id="ARBA00022692"/>
    </source>
</evidence>
<proteinExistence type="predicted"/>
<name>A0A1Q2D659_9ENTE</name>